<name>A0AAD1HK23_9MYCO</name>
<accession>A0AAD1HK23</accession>
<dbReference type="Proteomes" id="UP000467327">
    <property type="component" value="Chromosome"/>
</dbReference>
<protein>
    <submittedName>
        <fullName evidence="1">Uncharacterized protein</fullName>
    </submittedName>
</protein>
<organism evidence="1 2">
    <name type="scientific">Mycolicibacterium aichiense</name>
    <dbReference type="NCBI Taxonomy" id="1799"/>
    <lineage>
        <taxon>Bacteria</taxon>
        <taxon>Bacillati</taxon>
        <taxon>Actinomycetota</taxon>
        <taxon>Actinomycetes</taxon>
        <taxon>Mycobacteriales</taxon>
        <taxon>Mycobacteriaceae</taxon>
        <taxon>Mycolicibacterium</taxon>
    </lineage>
</organism>
<dbReference type="AlphaFoldDB" id="A0AAD1HK23"/>
<dbReference type="EMBL" id="AP022561">
    <property type="protein sequence ID" value="BBX05661.1"/>
    <property type="molecule type" value="Genomic_DNA"/>
</dbReference>
<evidence type="ECO:0000313" key="2">
    <source>
        <dbReference type="Proteomes" id="UP000467327"/>
    </source>
</evidence>
<sequence length="88" mass="9777">MVGVDDDAVAALDHARQAGKIDSAAVLFEIEHYDIDLRADIGQELFSREECRDEGSRRLSVSAPDTYGVMDGVVIVYDNDPERTVIRH</sequence>
<evidence type="ECO:0000313" key="1">
    <source>
        <dbReference type="EMBL" id="BBX05661.1"/>
    </source>
</evidence>
<gene>
    <name evidence="1" type="ORF">MAIC_04640</name>
</gene>
<keyword evidence="2" id="KW-1185">Reference proteome</keyword>
<dbReference type="KEGG" id="maic:MAIC_04640"/>
<reference evidence="1 2" key="1">
    <citation type="journal article" date="2019" name="Emerg. Microbes Infect.">
        <title>Comprehensive subspecies identification of 175 nontuberculous mycobacteria species based on 7547 genomic profiles.</title>
        <authorList>
            <person name="Matsumoto Y."/>
            <person name="Kinjo T."/>
            <person name="Motooka D."/>
            <person name="Nabeya D."/>
            <person name="Jung N."/>
            <person name="Uechi K."/>
            <person name="Horii T."/>
            <person name="Iida T."/>
            <person name="Fujita J."/>
            <person name="Nakamura S."/>
        </authorList>
    </citation>
    <scope>NUCLEOTIDE SEQUENCE [LARGE SCALE GENOMIC DNA]</scope>
    <source>
        <strain evidence="1 2">JCM 6376</strain>
    </source>
</reference>
<proteinExistence type="predicted"/>